<feature type="transmembrane region" description="Helical" evidence="5">
    <location>
        <begin position="152"/>
        <end position="174"/>
    </location>
</feature>
<keyword evidence="8" id="KW-1185">Reference proteome</keyword>
<name>A0A210PQ49_MIZYE</name>
<keyword evidence="4 5" id="KW-0472">Membrane</keyword>
<evidence type="ECO:0000313" key="8">
    <source>
        <dbReference type="Proteomes" id="UP000242188"/>
    </source>
</evidence>
<dbReference type="OrthoDB" id="5962323at2759"/>
<proteinExistence type="predicted"/>
<dbReference type="Gene3D" id="1.20.1070.10">
    <property type="entry name" value="Rhodopsin 7-helix transmembrane proteins"/>
    <property type="match status" value="1"/>
</dbReference>
<feature type="transmembrane region" description="Helical" evidence="5">
    <location>
        <begin position="311"/>
        <end position="331"/>
    </location>
</feature>
<dbReference type="PANTHER" id="PTHR47023:SF1">
    <property type="entry name" value="SEX PEPTIDE RECEPTOR"/>
    <property type="match status" value="1"/>
</dbReference>
<keyword evidence="3 5" id="KW-1133">Transmembrane helix</keyword>
<dbReference type="PRINTS" id="PR00237">
    <property type="entry name" value="GPCRRHODOPSN"/>
</dbReference>
<feature type="transmembrane region" description="Helical" evidence="5">
    <location>
        <begin position="111"/>
        <end position="132"/>
    </location>
</feature>
<dbReference type="PANTHER" id="PTHR47023">
    <property type="entry name" value="SEX PEPTIDE RECEPTOR"/>
    <property type="match status" value="1"/>
</dbReference>
<evidence type="ECO:0000256" key="4">
    <source>
        <dbReference type="ARBA" id="ARBA00023136"/>
    </source>
</evidence>
<dbReference type="GO" id="GO:0008528">
    <property type="term" value="F:G protein-coupled peptide receptor activity"/>
    <property type="evidence" value="ECO:0007669"/>
    <property type="project" value="InterPro"/>
</dbReference>
<dbReference type="SUPFAM" id="SSF81321">
    <property type="entry name" value="Family A G protein-coupled receptor-like"/>
    <property type="match status" value="1"/>
</dbReference>
<dbReference type="InterPro" id="IPR000276">
    <property type="entry name" value="GPCR_Rhodpsn"/>
</dbReference>
<dbReference type="Proteomes" id="UP000242188">
    <property type="component" value="Unassembled WGS sequence"/>
</dbReference>
<feature type="domain" description="G-protein coupled receptors family 1 profile" evidence="6">
    <location>
        <begin position="50"/>
        <end position="328"/>
    </location>
</feature>
<dbReference type="AlphaFoldDB" id="A0A210PQ49"/>
<keyword evidence="7" id="KW-0675">Receptor</keyword>
<evidence type="ECO:0000256" key="5">
    <source>
        <dbReference type="SAM" id="Phobius"/>
    </source>
</evidence>
<organism evidence="7 8">
    <name type="scientific">Mizuhopecten yessoensis</name>
    <name type="common">Japanese scallop</name>
    <name type="synonym">Patinopecten yessoensis</name>
    <dbReference type="NCBI Taxonomy" id="6573"/>
    <lineage>
        <taxon>Eukaryota</taxon>
        <taxon>Metazoa</taxon>
        <taxon>Spiralia</taxon>
        <taxon>Lophotrochozoa</taxon>
        <taxon>Mollusca</taxon>
        <taxon>Bivalvia</taxon>
        <taxon>Autobranchia</taxon>
        <taxon>Pteriomorphia</taxon>
        <taxon>Pectinida</taxon>
        <taxon>Pectinoidea</taxon>
        <taxon>Pectinidae</taxon>
        <taxon>Mizuhopecten</taxon>
    </lineage>
</organism>
<feature type="transmembrane region" description="Helical" evidence="5">
    <location>
        <begin position="70"/>
        <end position="91"/>
    </location>
</feature>
<feature type="transmembrane region" description="Helical" evidence="5">
    <location>
        <begin position="31"/>
        <end position="58"/>
    </location>
</feature>
<accession>A0A210PQ49</accession>
<evidence type="ECO:0000256" key="1">
    <source>
        <dbReference type="ARBA" id="ARBA00004370"/>
    </source>
</evidence>
<comment type="caution">
    <text evidence="7">The sequence shown here is derived from an EMBL/GenBank/DDBJ whole genome shotgun (WGS) entry which is preliminary data.</text>
</comment>
<dbReference type="GO" id="GO:0016020">
    <property type="term" value="C:membrane"/>
    <property type="evidence" value="ECO:0007669"/>
    <property type="project" value="UniProtKB-SubCell"/>
</dbReference>
<evidence type="ECO:0000259" key="6">
    <source>
        <dbReference type="PROSITE" id="PS50262"/>
    </source>
</evidence>
<dbReference type="EMBL" id="NEDP02005560">
    <property type="protein sequence ID" value="OWF38625.1"/>
    <property type="molecule type" value="Genomic_DNA"/>
</dbReference>
<evidence type="ECO:0000256" key="2">
    <source>
        <dbReference type="ARBA" id="ARBA00022692"/>
    </source>
</evidence>
<dbReference type="PROSITE" id="PS50262">
    <property type="entry name" value="G_PROTEIN_RECEP_F1_2"/>
    <property type="match status" value="1"/>
</dbReference>
<dbReference type="InterPro" id="IPR053071">
    <property type="entry name" value="GPCR1-related_rcpt"/>
</dbReference>
<dbReference type="InterPro" id="IPR019427">
    <property type="entry name" value="7TM_GPCR_serpentine_rcpt_Srw"/>
</dbReference>
<gene>
    <name evidence="7" type="ORF">KP79_PYT09947</name>
</gene>
<feature type="transmembrane region" description="Helical" evidence="5">
    <location>
        <begin position="265"/>
        <end position="291"/>
    </location>
</feature>
<keyword evidence="2 5" id="KW-0812">Transmembrane</keyword>
<reference evidence="7 8" key="1">
    <citation type="journal article" date="2017" name="Nat. Ecol. Evol.">
        <title>Scallop genome provides insights into evolution of bilaterian karyotype and development.</title>
        <authorList>
            <person name="Wang S."/>
            <person name="Zhang J."/>
            <person name="Jiao W."/>
            <person name="Li J."/>
            <person name="Xun X."/>
            <person name="Sun Y."/>
            <person name="Guo X."/>
            <person name="Huan P."/>
            <person name="Dong B."/>
            <person name="Zhang L."/>
            <person name="Hu X."/>
            <person name="Sun X."/>
            <person name="Wang J."/>
            <person name="Zhao C."/>
            <person name="Wang Y."/>
            <person name="Wang D."/>
            <person name="Huang X."/>
            <person name="Wang R."/>
            <person name="Lv J."/>
            <person name="Li Y."/>
            <person name="Zhang Z."/>
            <person name="Liu B."/>
            <person name="Lu W."/>
            <person name="Hui Y."/>
            <person name="Liang J."/>
            <person name="Zhou Z."/>
            <person name="Hou R."/>
            <person name="Li X."/>
            <person name="Liu Y."/>
            <person name="Li H."/>
            <person name="Ning X."/>
            <person name="Lin Y."/>
            <person name="Zhao L."/>
            <person name="Xing Q."/>
            <person name="Dou J."/>
            <person name="Li Y."/>
            <person name="Mao J."/>
            <person name="Guo H."/>
            <person name="Dou H."/>
            <person name="Li T."/>
            <person name="Mu C."/>
            <person name="Jiang W."/>
            <person name="Fu Q."/>
            <person name="Fu X."/>
            <person name="Miao Y."/>
            <person name="Liu J."/>
            <person name="Yu Q."/>
            <person name="Li R."/>
            <person name="Liao H."/>
            <person name="Li X."/>
            <person name="Kong Y."/>
            <person name="Jiang Z."/>
            <person name="Chourrout D."/>
            <person name="Li R."/>
            <person name="Bao Z."/>
        </authorList>
    </citation>
    <scope>NUCLEOTIDE SEQUENCE [LARGE SCALE GENOMIC DNA]</scope>
    <source>
        <strain evidence="7 8">PY_sf001</strain>
    </source>
</reference>
<sequence length="380" mass="43472">MAVNLSLEFRSQNNISDESTNVTAMTDDNSYLIIINGYVVPALAIVVLLTNAVVIAVLRRQQTYGASQAGLVGIAVSDTLTLVLPAPFYFYSYGLGNYAIQFGWCQAMDWIALYLPTISHTASIWLTVYLTLQRYFYVCLPFKARGWCTLRYTIICIVLIYLMAVVVHMCRFFVFEYHNNVYFDPWTNTTEEYCKREYRIWVDVSMYYSSYLGIRIIFIQFVPCVSLIILNCKILHGLQTVTNKRLQLNTNAQSNHATVKENIRVTVMIICMAVITLLVEFPVGIIQLLYVFPFMFGYDIIEMNTLKYVEVIANLVIIFSYPLNFLLYCSMSAEFKATLRQLCWSNACREGSPRSYSRCSKNIPPPSITMDEGVTISTKV</sequence>
<evidence type="ECO:0000313" key="7">
    <source>
        <dbReference type="EMBL" id="OWF38625.1"/>
    </source>
</evidence>
<protein>
    <submittedName>
        <fullName evidence="7">FMRFamide receptor</fullName>
    </submittedName>
</protein>
<feature type="transmembrane region" description="Helical" evidence="5">
    <location>
        <begin position="208"/>
        <end position="230"/>
    </location>
</feature>
<dbReference type="CDD" id="cd14978">
    <property type="entry name" value="7tmA_FMRFamide_R-like"/>
    <property type="match status" value="1"/>
</dbReference>
<dbReference type="Pfam" id="PF10324">
    <property type="entry name" value="7TM_GPCR_Srw"/>
    <property type="match status" value="1"/>
</dbReference>
<comment type="subcellular location">
    <subcellularLocation>
        <location evidence="1">Membrane</location>
    </subcellularLocation>
</comment>
<dbReference type="InterPro" id="IPR017452">
    <property type="entry name" value="GPCR_Rhodpsn_7TM"/>
</dbReference>
<evidence type="ECO:0000256" key="3">
    <source>
        <dbReference type="ARBA" id="ARBA00022989"/>
    </source>
</evidence>